<evidence type="ECO:0008006" key="4">
    <source>
        <dbReference type="Google" id="ProtNLM"/>
    </source>
</evidence>
<keyword evidence="3" id="KW-1185">Reference proteome</keyword>
<gene>
    <name evidence="2" type="ordered locus">AM1_4895</name>
</gene>
<organism evidence="2 3">
    <name type="scientific">Acaryochloris marina (strain MBIC 11017)</name>
    <dbReference type="NCBI Taxonomy" id="329726"/>
    <lineage>
        <taxon>Bacteria</taxon>
        <taxon>Bacillati</taxon>
        <taxon>Cyanobacteriota</taxon>
        <taxon>Cyanophyceae</taxon>
        <taxon>Acaryochloridales</taxon>
        <taxon>Acaryochloridaceae</taxon>
        <taxon>Acaryochloris</taxon>
    </lineage>
</organism>
<evidence type="ECO:0000256" key="1">
    <source>
        <dbReference type="SAM" id="MobiDB-lite"/>
    </source>
</evidence>
<reference evidence="2 3" key="1">
    <citation type="journal article" date="2008" name="Proc. Natl. Acad. Sci. U.S.A.">
        <title>Niche adaptation and genome expansion in the chlorophyll d-producing cyanobacterium Acaryochloris marina.</title>
        <authorList>
            <person name="Swingley W.D."/>
            <person name="Chen M."/>
            <person name="Cheung P.C."/>
            <person name="Conrad A.L."/>
            <person name="Dejesa L.C."/>
            <person name="Hao J."/>
            <person name="Honchak B.M."/>
            <person name="Karbach L.E."/>
            <person name="Kurdoglu A."/>
            <person name="Lahiri S."/>
            <person name="Mastrian S.D."/>
            <person name="Miyashita H."/>
            <person name="Page L."/>
            <person name="Ramakrishna P."/>
            <person name="Satoh S."/>
            <person name="Sattley W.M."/>
            <person name="Shimada Y."/>
            <person name="Taylor H.L."/>
            <person name="Tomo T."/>
            <person name="Tsuchiya T."/>
            <person name="Wang Z.T."/>
            <person name="Raymond J."/>
            <person name="Mimuro M."/>
            <person name="Blankenship R.E."/>
            <person name="Touchman J.W."/>
        </authorList>
    </citation>
    <scope>NUCLEOTIDE SEQUENCE [LARGE SCALE GENOMIC DNA]</scope>
    <source>
        <strain evidence="3">MBIC 11017</strain>
    </source>
</reference>
<dbReference type="eggNOG" id="ENOG502ZNY9">
    <property type="taxonomic scope" value="Bacteria"/>
</dbReference>
<name>B0C3N2_ACAM1</name>
<evidence type="ECO:0000313" key="2">
    <source>
        <dbReference type="EMBL" id="ABW29866.1"/>
    </source>
</evidence>
<dbReference type="STRING" id="329726.AM1_4895"/>
<feature type="compositionally biased region" description="Polar residues" evidence="1">
    <location>
        <begin position="197"/>
        <end position="214"/>
    </location>
</feature>
<dbReference type="OrthoDB" id="511540at2"/>
<dbReference type="RefSeq" id="WP_012165142.1">
    <property type="nucleotide sequence ID" value="NC_009925.1"/>
</dbReference>
<sequence length="214" mass="23274">MQPSRSFIPGNRYLALLVASVSFASFLPVSVQAQRAGDLDGSGATPSSDLDNVEVLSPSITGGLFSIPAGKRLMTEAEGAYDSQNFDLAANKLQDARQIMNQLSNFYSTLTSSFLGVDRRVSESHRKKALETAQLRDKSTYQLALVYRAQNKPEKAIPLLIEIIRSQNPSRDLGKKSYQQLVELGFSDIPYPRTPGAKTSTSPDTSSEAPAQSK</sequence>
<feature type="region of interest" description="Disordered" evidence="1">
    <location>
        <begin position="187"/>
        <end position="214"/>
    </location>
</feature>
<accession>B0C3N2</accession>
<dbReference type="AlphaFoldDB" id="B0C3N2"/>
<protein>
    <recommendedName>
        <fullName evidence="4">TPR domain protein</fullName>
    </recommendedName>
</protein>
<dbReference type="HOGENOM" id="CLU_099414_0_0_3"/>
<evidence type="ECO:0000313" key="3">
    <source>
        <dbReference type="Proteomes" id="UP000000268"/>
    </source>
</evidence>
<dbReference type="Proteomes" id="UP000000268">
    <property type="component" value="Chromosome"/>
</dbReference>
<dbReference type="KEGG" id="amr:AM1_4895"/>
<proteinExistence type="predicted"/>
<dbReference type="EMBL" id="CP000828">
    <property type="protein sequence ID" value="ABW29866.1"/>
    <property type="molecule type" value="Genomic_DNA"/>
</dbReference>